<dbReference type="EMBL" id="JAHRIM010090117">
    <property type="protein sequence ID" value="MEQ2276544.1"/>
    <property type="molecule type" value="Genomic_DNA"/>
</dbReference>
<keyword evidence="2" id="KW-1185">Reference proteome</keyword>
<comment type="caution">
    <text evidence="1">The sequence shown here is derived from an EMBL/GenBank/DDBJ whole genome shotgun (WGS) entry which is preliminary data.</text>
</comment>
<dbReference type="Proteomes" id="UP001444071">
    <property type="component" value="Unassembled WGS sequence"/>
</dbReference>
<accession>A0ABV0X4C9</accession>
<organism evidence="1 2">
    <name type="scientific">Xenotaenia resolanae</name>
    <dbReference type="NCBI Taxonomy" id="208358"/>
    <lineage>
        <taxon>Eukaryota</taxon>
        <taxon>Metazoa</taxon>
        <taxon>Chordata</taxon>
        <taxon>Craniata</taxon>
        <taxon>Vertebrata</taxon>
        <taxon>Euteleostomi</taxon>
        <taxon>Actinopterygii</taxon>
        <taxon>Neopterygii</taxon>
        <taxon>Teleostei</taxon>
        <taxon>Neoteleostei</taxon>
        <taxon>Acanthomorphata</taxon>
        <taxon>Ovalentaria</taxon>
        <taxon>Atherinomorphae</taxon>
        <taxon>Cyprinodontiformes</taxon>
        <taxon>Goodeidae</taxon>
        <taxon>Xenotaenia</taxon>
    </lineage>
</organism>
<sequence>LPGSPMMLRVAFKHAAIPLSVSAGRKEEFNPTLFGRSPQSLAAPSRDRFLGRFCGSRLFSTSESLPYGGISSVYLNVKCCEDEKHVNAAGGRGNINR</sequence>
<reference evidence="1 2" key="1">
    <citation type="submission" date="2021-06" db="EMBL/GenBank/DDBJ databases">
        <authorList>
            <person name="Palmer J.M."/>
        </authorList>
    </citation>
    <scope>NUCLEOTIDE SEQUENCE [LARGE SCALE GENOMIC DNA]</scope>
    <source>
        <strain evidence="1 2">XR_2019</strain>
        <tissue evidence="1">Muscle</tissue>
    </source>
</reference>
<evidence type="ECO:0000313" key="2">
    <source>
        <dbReference type="Proteomes" id="UP001444071"/>
    </source>
</evidence>
<name>A0ABV0X4C9_9TELE</name>
<evidence type="ECO:0000313" key="1">
    <source>
        <dbReference type="EMBL" id="MEQ2276544.1"/>
    </source>
</evidence>
<gene>
    <name evidence="1" type="ORF">XENORESO_012388</name>
</gene>
<proteinExistence type="predicted"/>
<protein>
    <submittedName>
        <fullName evidence="1">Uncharacterized protein</fullName>
    </submittedName>
</protein>
<feature type="non-terminal residue" evidence="1">
    <location>
        <position position="1"/>
    </location>
</feature>